<reference evidence="5 6" key="1">
    <citation type="submission" date="2018-09" db="EMBL/GenBank/DDBJ databases">
        <authorList>
            <person name="Livingstone P.G."/>
            <person name="Whitworth D.E."/>
        </authorList>
    </citation>
    <scope>NUCLEOTIDE SEQUENCE [LARGE SCALE GENOMIC DNA]</scope>
    <source>
        <strain evidence="5 6">CA031B</strain>
    </source>
</reference>
<organism evidence="5 6">
    <name type="scientific">Corallococcus praedator</name>
    <dbReference type="NCBI Taxonomy" id="2316724"/>
    <lineage>
        <taxon>Bacteria</taxon>
        <taxon>Pseudomonadati</taxon>
        <taxon>Myxococcota</taxon>
        <taxon>Myxococcia</taxon>
        <taxon>Myxococcales</taxon>
        <taxon>Cystobacterineae</taxon>
        <taxon>Myxococcaceae</taxon>
        <taxon>Corallococcus</taxon>
    </lineage>
</organism>
<dbReference type="Pfam" id="PF17167">
    <property type="entry name" value="Glyco_hydro_94"/>
    <property type="match status" value="1"/>
</dbReference>
<gene>
    <name evidence="5" type="ORF">D7Y13_42845</name>
</gene>
<accession>A0ABX9Q6F5</accession>
<dbReference type="Gene3D" id="2.70.98.40">
    <property type="entry name" value="Glycoside hydrolase, family 65, N-terminal domain"/>
    <property type="match status" value="1"/>
</dbReference>
<evidence type="ECO:0008006" key="7">
    <source>
        <dbReference type="Google" id="ProtNLM"/>
    </source>
</evidence>
<comment type="caution">
    <text evidence="5">The sequence shown here is derived from an EMBL/GenBank/DDBJ whole genome shotgun (WGS) entry which is preliminary data.</text>
</comment>
<dbReference type="PANTHER" id="PTHR37469">
    <property type="entry name" value="CELLOBIONIC ACID PHOSPHORYLASE-RELATED"/>
    <property type="match status" value="1"/>
</dbReference>
<dbReference type="InterPro" id="IPR008928">
    <property type="entry name" value="6-hairpin_glycosidase_sf"/>
</dbReference>
<evidence type="ECO:0000313" key="5">
    <source>
        <dbReference type="EMBL" id="RKH82771.1"/>
    </source>
</evidence>
<dbReference type="SUPFAM" id="SSF48208">
    <property type="entry name" value="Six-hairpin glycosidases"/>
    <property type="match status" value="1"/>
</dbReference>
<evidence type="ECO:0000259" key="3">
    <source>
        <dbReference type="Pfam" id="PF06165"/>
    </source>
</evidence>
<feature type="non-terminal residue" evidence="5">
    <location>
        <position position="149"/>
    </location>
</feature>
<evidence type="ECO:0000313" key="6">
    <source>
        <dbReference type="Proteomes" id="UP000278907"/>
    </source>
</evidence>
<sequence length="149" mass="16095">SGALGHALDPCAAIRTPCELVDGQTQEIVFRLGAGKTAEEASQLARQWRGAAAAHGALAAVRAYWHETLGAVQVETPDRSLDLLANGWLLYQVIACRLWARNAFYQSSGAFGFRDQLQDVMALVHAAPDLVREHLVRAGGRQFGEGDVQ</sequence>
<keyword evidence="2" id="KW-0808">Transferase</keyword>
<dbReference type="Pfam" id="PF06165">
    <property type="entry name" value="GH94_b-supersand"/>
    <property type="match status" value="1"/>
</dbReference>
<dbReference type="PANTHER" id="PTHR37469:SF2">
    <property type="entry name" value="CELLOBIONIC ACID PHOSPHORYLASE"/>
    <property type="match status" value="1"/>
</dbReference>
<name>A0ABX9Q6F5_9BACT</name>
<dbReference type="RefSeq" id="WP_147452711.1">
    <property type="nucleotide sequence ID" value="NZ_RAWI01001013.1"/>
</dbReference>
<proteinExistence type="predicted"/>
<dbReference type="InterPro" id="IPR052047">
    <property type="entry name" value="GH94_Enzymes"/>
</dbReference>
<feature type="domain" description="Glycosyl hydrolase 94 supersandwich" evidence="3">
    <location>
        <begin position="1"/>
        <end position="49"/>
    </location>
</feature>
<dbReference type="InterPro" id="IPR033432">
    <property type="entry name" value="GH94_catalytic"/>
</dbReference>
<keyword evidence="1" id="KW-0328">Glycosyltransferase</keyword>
<evidence type="ECO:0000256" key="1">
    <source>
        <dbReference type="ARBA" id="ARBA00022676"/>
    </source>
</evidence>
<dbReference type="InterPro" id="IPR010383">
    <property type="entry name" value="Glyco_hydrolase_94_b-supersand"/>
</dbReference>
<dbReference type="EMBL" id="RAWI01001013">
    <property type="protein sequence ID" value="RKH82771.1"/>
    <property type="molecule type" value="Genomic_DNA"/>
</dbReference>
<dbReference type="InterPro" id="IPR037018">
    <property type="entry name" value="GH65_N"/>
</dbReference>
<dbReference type="Gene3D" id="1.50.10.10">
    <property type="match status" value="1"/>
</dbReference>
<evidence type="ECO:0000259" key="4">
    <source>
        <dbReference type="Pfam" id="PF17167"/>
    </source>
</evidence>
<dbReference type="Proteomes" id="UP000278907">
    <property type="component" value="Unassembled WGS sequence"/>
</dbReference>
<protein>
    <recommendedName>
        <fullName evidence="7">Acyl-CoA dehydrogenase</fullName>
    </recommendedName>
</protein>
<feature type="domain" description="Glycosyl hydrolase 94 catalytic" evidence="4">
    <location>
        <begin position="64"/>
        <end position="148"/>
    </location>
</feature>
<keyword evidence="6" id="KW-1185">Reference proteome</keyword>
<feature type="non-terminal residue" evidence="5">
    <location>
        <position position="1"/>
    </location>
</feature>
<evidence type="ECO:0000256" key="2">
    <source>
        <dbReference type="ARBA" id="ARBA00022679"/>
    </source>
</evidence>
<dbReference type="InterPro" id="IPR012341">
    <property type="entry name" value="6hp_glycosidase-like_sf"/>
</dbReference>